<comment type="caution">
    <text evidence="2">The sequence shown here is derived from an EMBL/GenBank/DDBJ whole genome shotgun (WGS) entry which is preliminary data.</text>
</comment>
<proteinExistence type="predicted"/>
<dbReference type="Proteomes" id="UP000613580">
    <property type="component" value="Unassembled WGS sequence"/>
</dbReference>
<evidence type="ECO:0000313" key="2">
    <source>
        <dbReference type="EMBL" id="KAF7310390.1"/>
    </source>
</evidence>
<evidence type="ECO:0000256" key="1">
    <source>
        <dbReference type="SAM" id="MobiDB-lite"/>
    </source>
</evidence>
<feature type="compositionally biased region" description="Polar residues" evidence="1">
    <location>
        <begin position="178"/>
        <end position="196"/>
    </location>
</feature>
<organism evidence="2 3">
    <name type="scientific">Mycena chlorophos</name>
    <name type="common">Agaric fungus</name>
    <name type="synonym">Agaricus chlorophos</name>
    <dbReference type="NCBI Taxonomy" id="658473"/>
    <lineage>
        <taxon>Eukaryota</taxon>
        <taxon>Fungi</taxon>
        <taxon>Dikarya</taxon>
        <taxon>Basidiomycota</taxon>
        <taxon>Agaricomycotina</taxon>
        <taxon>Agaricomycetes</taxon>
        <taxon>Agaricomycetidae</taxon>
        <taxon>Agaricales</taxon>
        <taxon>Marasmiineae</taxon>
        <taxon>Mycenaceae</taxon>
        <taxon>Mycena</taxon>
    </lineage>
</organism>
<feature type="region of interest" description="Disordered" evidence="1">
    <location>
        <begin position="526"/>
        <end position="545"/>
    </location>
</feature>
<dbReference type="EMBL" id="JACAZE010000007">
    <property type="protein sequence ID" value="KAF7310390.1"/>
    <property type="molecule type" value="Genomic_DNA"/>
</dbReference>
<protein>
    <submittedName>
        <fullName evidence="2">Uncharacterized protein</fullName>
    </submittedName>
</protein>
<gene>
    <name evidence="2" type="ORF">HMN09_00581000</name>
</gene>
<reference evidence="2" key="1">
    <citation type="submission" date="2020-05" db="EMBL/GenBank/DDBJ databases">
        <title>Mycena genomes resolve the evolution of fungal bioluminescence.</title>
        <authorList>
            <person name="Tsai I.J."/>
        </authorList>
    </citation>
    <scope>NUCLEOTIDE SEQUENCE</scope>
    <source>
        <strain evidence="2">110903Hualien_Pintung</strain>
    </source>
</reference>
<feature type="region of interest" description="Disordered" evidence="1">
    <location>
        <begin position="134"/>
        <end position="196"/>
    </location>
</feature>
<evidence type="ECO:0000313" key="3">
    <source>
        <dbReference type="Proteomes" id="UP000613580"/>
    </source>
</evidence>
<keyword evidence="3" id="KW-1185">Reference proteome</keyword>
<dbReference type="OrthoDB" id="3018019at2759"/>
<sequence length="659" mass="71180">MTDSPPQSSPFTGSVDGRRPESWLRALALALGVSTEDPIGKPTSKAVLARGCQQKLTGPDNETYKADPRFAQLFNKESKRRGKTAKNSAEKAAQDAAQDPNAALTGAGLKLHTARVPVDAPASYVALKSGAAKSMSPLTDLVDSERDGAPTDDDDSSESDEHDSLAVGTDASEDQQDKPQGQQDNNTAQDEAKSLSSGDYKTGVIVNVTDPQNTANAQQVFLPDIAVRKVGDKFHGTLSTIVPALVENHSPMKADRTGRLARPGLGSAINTLSLGSVGAILDKQLPLALKTERINEMTLQDIGDGLFSCDLFYTPSNPAGVAAPPVFTGSGSDIPAEIARHRFAAPSQQPNASGSASGAAGKALGNIKDSLPELGNETAGDAIENYFTWMDYFNRFQPYKLKKGYGIKWTDELPSSVTMDSSETDKYRGVSFTKDHIIMASGWKPTTAKDVYGTFDKVFSRGMEDDDEIKEWALAYKTAWESGLNASDDIIADTPWGEFKEEIAEEWVETKPMTVRALKRRLARNGIEDDKKKRKRTKEKQPISTGTSTGMIDFIGFHFPVFAVSFVANAKQPKKNASQIPRLNSPLQFADNGKPSAAVADYLRLGKAGDFCTYVASRRPPPTLGYGEEEYKVSMDNSVLTVTFPKTTTQQVPKKMTVA</sequence>
<accession>A0A8H6T6M4</accession>
<dbReference type="AlphaFoldDB" id="A0A8H6T6M4"/>
<feature type="region of interest" description="Disordered" evidence="1">
    <location>
        <begin position="73"/>
        <end position="100"/>
    </location>
</feature>
<feature type="compositionally biased region" description="Acidic residues" evidence="1">
    <location>
        <begin position="150"/>
        <end position="161"/>
    </location>
</feature>
<name>A0A8H6T6M4_MYCCL</name>